<evidence type="ECO:0000256" key="2">
    <source>
        <dbReference type="SAM" id="Phobius"/>
    </source>
</evidence>
<feature type="compositionally biased region" description="Basic and acidic residues" evidence="1">
    <location>
        <begin position="1"/>
        <end position="10"/>
    </location>
</feature>
<gene>
    <name evidence="3" type="ORF">MCNF_51660</name>
</gene>
<keyword evidence="2" id="KW-1133">Transmembrane helix</keyword>
<keyword evidence="2" id="KW-0472">Membrane</keyword>
<reference evidence="3" key="2">
    <citation type="submission" date="2020-02" db="EMBL/GenBank/DDBJ databases">
        <authorList>
            <person name="Matsumoto Y."/>
            <person name="Motooka D."/>
            <person name="Nakamura S."/>
        </authorList>
    </citation>
    <scope>NUCLEOTIDE SEQUENCE</scope>
    <source>
        <strain evidence="3">JCM 13671</strain>
    </source>
</reference>
<name>A0A7I7Y6Q5_9MYCO</name>
<dbReference type="Proteomes" id="UP000466931">
    <property type="component" value="Chromosome"/>
</dbReference>
<proteinExistence type="predicted"/>
<dbReference type="AlphaFoldDB" id="A0A7I7Y6Q5"/>
<organism evidence="3 4">
    <name type="scientific">Mycolicibacterium confluentis</name>
    <dbReference type="NCBI Taxonomy" id="28047"/>
    <lineage>
        <taxon>Bacteria</taxon>
        <taxon>Bacillati</taxon>
        <taxon>Actinomycetota</taxon>
        <taxon>Actinomycetes</taxon>
        <taxon>Mycobacteriales</taxon>
        <taxon>Mycobacteriaceae</taxon>
        <taxon>Mycolicibacterium</taxon>
    </lineage>
</organism>
<evidence type="ECO:0000256" key="1">
    <source>
        <dbReference type="SAM" id="MobiDB-lite"/>
    </source>
</evidence>
<sequence length="180" mass="18063">MLPAPHEPEPPTHQVTGAGRVPSHAGTPRTRTSRLRLAAALMGAAAAVAAVGFGTVALLRHPQDTPSAPTSLQHITVTPAVPLNDTEVLALLRQPPDYGALGDPGRRASCLTGLGYPAGTVALGARPVVVDGRPGLLLVLPGDTEDTVAAVAVAPYCSAADTGLLADRTVPRTPSTGGAG</sequence>
<dbReference type="RefSeq" id="WP_272937824.1">
    <property type="nucleotide sequence ID" value="NZ_AP022612.1"/>
</dbReference>
<dbReference type="EMBL" id="AP022612">
    <property type="protein sequence ID" value="BBZ36561.1"/>
    <property type="molecule type" value="Genomic_DNA"/>
</dbReference>
<feature type="region of interest" description="Disordered" evidence="1">
    <location>
        <begin position="1"/>
        <end position="31"/>
    </location>
</feature>
<keyword evidence="4" id="KW-1185">Reference proteome</keyword>
<keyword evidence="2" id="KW-0812">Transmembrane</keyword>
<evidence type="ECO:0000313" key="3">
    <source>
        <dbReference type="EMBL" id="BBZ36561.1"/>
    </source>
</evidence>
<reference evidence="3" key="1">
    <citation type="journal article" date="2019" name="Emerg. Microbes Infect.">
        <title>Comprehensive subspecies identification of 175 nontuberculous mycobacteria species based on 7547 genomic profiles.</title>
        <authorList>
            <person name="Matsumoto Y."/>
            <person name="Kinjo T."/>
            <person name="Motooka D."/>
            <person name="Nabeya D."/>
            <person name="Jung N."/>
            <person name="Uechi K."/>
            <person name="Horii T."/>
            <person name="Iida T."/>
            <person name="Fujita J."/>
            <person name="Nakamura S."/>
        </authorList>
    </citation>
    <scope>NUCLEOTIDE SEQUENCE [LARGE SCALE GENOMIC DNA]</scope>
    <source>
        <strain evidence="3">JCM 13671</strain>
    </source>
</reference>
<accession>A0A7I7Y6Q5</accession>
<evidence type="ECO:0000313" key="4">
    <source>
        <dbReference type="Proteomes" id="UP000466931"/>
    </source>
</evidence>
<feature type="transmembrane region" description="Helical" evidence="2">
    <location>
        <begin position="37"/>
        <end position="59"/>
    </location>
</feature>
<protein>
    <submittedName>
        <fullName evidence="3">Uncharacterized protein</fullName>
    </submittedName>
</protein>